<dbReference type="EMBL" id="JAIWYP010000004">
    <property type="protein sequence ID" value="KAH3842297.1"/>
    <property type="molecule type" value="Genomic_DNA"/>
</dbReference>
<protein>
    <submittedName>
        <fullName evidence="1">Uncharacterized protein</fullName>
    </submittedName>
</protein>
<dbReference type="AlphaFoldDB" id="A0A9D4QTP2"/>
<keyword evidence="2" id="KW-1185">Reference proteome</keyword>
<evidence type="ECO:0000313" key="1">
    <source>
        <dbReference type="EMBL" id="KAH3842297.1"/>
    </source>
</evidence>
<sequence>MQDPSLKYSPQSTTINNNAHKTQYHLEGKKHNPQLKDQNDARPRHVHIVYTFVSWTLTLDLERKIQAVKMRC</sequence>
<evidence type="ECO:0000313" key="2">
    <source>
        <dbReference type="Proteomes" id="UP000828390"/>
    </source>
</evidence>
<gene>
    <name evidence="1" type="ORF">DPMN_115794</name>
</gene>
<name>A0A9D4QTP2_DREPO</name>
<organism evidence="1 2">
    <name type="scientific">Dreissena polymorpha</name>
    <name type="common">Zebra mussel</name>
    <name type="synonym">Mytilus polymorpha</name>
    <dbReference type="NCBI Taxonomy" id="45954"/>
    <lineage>
        <taxon>Eukaryota</taxon>
        <taxon>Metazoa</taxon>
        <taxon>Spiralia</taxon>
        <taxon>Lophotrochozoa</taxon>
        <taxon>Mollusca</taxon>
        <taxon>Bivalvia</taxon>
        <taxon>Autobranchia</taxon>
        <taxon>Heteroconchia</taxon>
        <taxon>Euheterodonta</taxon>
        <taxon>Imparidentia</taxon>
        <taxon>Neoheterodontei</taxon>
        <taxon>Myida</taxon>
        <taxon>Dreissenoidea</taxon>
        <taxon>Dreissenidae</taxon>
        <taxon>Dreissena</taxon>
    </lineage>
</organism>
<dbReference type="Proteomes" id="UP000828390">
    <property type="component" value="Unassembled WGS sequence"/>
</dbReference>
<comment type="caution">
    <text evidence="1">The sequence shown here is derived from an EMBL/GenBank/DDBJ whole genome shotgun (WGS) entry which is preliminary data.</text>
</comment>
<reference evidence="1" key="1">
    <citation type="journal article" date="2019" name="bioRxiv">
        <title>The Genome of the Zebra Mussel, Dreissena polymorpha: A Resource for Invasive Species Research.</title>
        <authorList>
            <person name="McCartney M.A."/>
            <person name="Auch B."/>
            <person name="Kono T."/>
            <person name="Mallez S."/>
            <person name="Zhang Y."/>
            <person name="Obille A."/>
            <person name="Becker A."/>
            <person name="Abrahante J.E."/>
            <person name="Garbe J."/>
            <person name="Badalamenti J.P."/>
            <person name="Herman A."/>
            <person name="Mangelson H."/>
            <person name="Liachko I."/>
            <person name="Sullivan S."/>
            <person name="Sone E.D."/>
            <person name="Koren S."/>
            <person name="Silverstein K.A.T."/>
            <person name="Beckman K.B."/>
            <person name="Gohl D.M."/>
        </authorList>
    </citation>
    <scope>NUCLEOTIDE SEQUENCE</scope>
    <source>
        <strain evidence="1">Duluth1</strain>
        <tissue evidence="1">Whole animal</tissue>
    </source>
</reference>
<accession>A0A9D4QTP2</accession>
<reference evidence="1" key="2">
    <citation type="submission" date="2020-11" db="EMBL/GenBank/DDBJ databases">
        <authorList>
            <person name="McCartney M.A."/>
            <person name="Auch B."/>
            <person name="Kono T."/>
            <person name="Mallez S."/>
            <person name="Becker A."/>
            <person name="Gohl D.M."/>
            <person name="Silverstein K.A.T."/>
            <person name="Koren S."/>
            <person name="Bechman K.B."/>
            <person name="Herman A."/>
            <person name="Abrahante J.E."/>
            <person name="Garbe J."/>
        </authorList>
    </citation>
    <scope>NUCLEOTIDE SEQUENCE</scope>
    <source>
        <strain evidence="1">Duluth1</strain>
        <tissue evidence="1">Whole animal</tissue>
    </source>
</reference>
<proteinExistence type="predicted"/>